<evidence type="ECO:0000256" key="7">
    <source>
        <dbReference type="RuleBase" id="RU363032"/>
    </source>
</evidence>
<keyword evidence="4 7" id="KW-0812">Transmembrane</keyword>
<dbReference type="SUPFAM" id="SSF161098">
    <property type="entry name" value="MetI-like"/>
    <property type="match status" value="1"/>
</dbReference>
<keyword evidence="6 7" id="KW-0472">Membrane</keyword>
<dbReference type="Pfam" id="PF00528">
    <property type="entry name" value="BPD_transp_1"/>
    <property type="match status" value="1"/>
</dbReference>
<evidence type="ECO:0000256" key="4">
    <source>
        <dbReference type="ARBA" id="ARBA00022692"/>
    </source>
</evidence>
<dbReference type="Proteomes" id="UP000277858">
    <property type="component" value="Chromosome"/>
</dbReference>
<evidence type="ECO:0000256" key="2">
    <source>
        <dbReference type="ARBA" id="ARBA00022448"/>
    </source>
</evidence>
<feature type="transmembrane region" description="Helical" evidence="7">
    <location>
        <begin position="103"/>
        <end position="127"/>
    </location>
</feature>
<evidence type="ECO:0000256" key="1">
    <source>
        <dbReference type="ARBA" id="ARBA00004651"/>
    </source>
</evidence>
<evidence type="ECO:0000313" key="9">
    <source>
        <dbReference type="EMBL" id="VEI03468.1"/>
    </source>
</evidence>
<feature type="transmembrane region" description="Helical" evidence="7">
    <location>
        <begin position="200"/>
        <end position="221"/>
    </location>
</feature>
<comment type="similarity">
    <text evidence="7">Belongs to the binding-protein-dependent transport system permease family.</text>
</comment>
<reference evidence="9 10" key="1">
    <citation type="submission" date="2018-12" db="EMBL/GenBank/DDBJ databases">
        <authorList>
            <consortium name="Pathogen Informatics"/>
        </authorList>
    </citation>
    <scope>NUCLEOTIDE SEQUENCE [LARGE SCALE GENOMIC DNA]</scope>
    <source>
        <strain evidence="9 10">NCTC13652</strain>
    </source>
</reference>
<dbReference type="PANTHER" id="PTHR30193:SF41">
    <property type="entry name" value="DIACETYLCHITOBIOSE UPTAKE SYSTEM PERMEASE PROTEIN NGCF"/>
    <property type="match status" value="1"/>
</dbReference>
<protein>
    <submittedName>
        <fullName evidence="9">sn-glycerol-3-phosphate transport system permease protein ugpA</fullName>
    </submittedName>
</protein>
<dbReference type="GO" id="GO:0055085">
    <property type="term" value="P:transmembrane transport"/>
    <property type="evidence" value="ECO:0007669"/>
    <property type="project" value="InterPro"/>
</dbReference>
<proteinExistence type="inferred from homology"/>
<evidence type="ECO:0000256" key="3">
    <source>
        <dbReference type="ARBA" id="ARBA00022475"/>
    </source>
</evidence>
<dbReference type="InterPro" id="IPR051393">
    <property type="entry name" value="ABC_transporter_permease"/>
</dbReference>
<feature type="transmembrane region" description="Helical" evidence="7">
    <location>
        <begin position="303"/>
        <end position="327"/>
    </location>
</feature>
<feature type="domain" description="ABC transmembrane type-1" evidence="8">
    <location>
        <begin position="99"/>
        <end position="324"/>
    </location>
</feature>
<dbReference type="EMBL" id="LR134473">
    <property type="protein sequence ID" value="VEI03468.1"/>
    <property type="molecule type" value="Genomic_DNA"/>
</dbReference>
<sequence>MSATVPPSAVAETALEQPVSAASVPRRRRHRPWTFDKVSFFAVFLGLPLAVYLIFVLSPFIQAFYYSLTNWGGFSATFDFVGLANYTKILTDDLFTRAMLNNVVLAVLVPIVTIVLSLILATLLTVGGSSFGHTRGLGHSGFYRVASFFPYCVPAVVIGLMWGQIFDPSHGLVNGLLTGIGIDQAKEFAWLGERSTAMPISIFIMIWAYVGFYMLLFVAGIKSIPAEIFEAARIDGAGRFRTAISITIPLIRDNVQTAWIYLGIASLDAFVYMSVLNPFGGPGNSTLVMSQQLFSTAFQKGQYGIACAMGVVIALMTMIFAGIIGLLNRLTGGKDTVTMA</sequence>
<dbReference type="GO" id="GO:0005886">
    <property type="term" value="C:plasma membrane"/>
    <property type="evidence" value="ECO:0007669"/>
    <property type="project" value="UniProtKB-SubCell"/>
</dbReference>
<keyword evidence="2 7" id="KW-0813">Transport</keyword>
<feature type="transmembrane region" description="Helical" evidence="7">
    <location>
        <begin position="38"/>
        <end position="61"/>
    </location>
</feature>
<keyword evidence="10" id="KW-1185">Reference proteome</keyword>
<evidence type="ECO:0000256" key="6">
    <source>
        <dbReference type="ARBA" id="ARBA00023136"/>
    </source>
</evidence>
<dbReference type="InterPro" id="IPR035906">
    <property type="entry name" value="MetI-like_sf"/>
</dbReference>
<dbReference type="AlphaFoldDB" id="A0A3S4V2S8"/>
<dbReference type="STRING" id="1122997.GCA_000425285_00041"/>
<dbReference type="InterPro" id="IPR000515">
    <property type="entry name" value="MetI-like"/>
</dbReference>
<accession>A0A3S4V2S8</accession>
<organism evidence="9 10">
    <name type="scientific">Acidipropionibacterium jensenii</name>
    <dbReference type="NCBI Taxonomy" id="1749"/>
    <lineage>
        <taxon>Bacteria</taxon>
        <taxon>Bacillati</taxon>
        <taxon>Actinomycetota</taxon>
        <taxon>Actinomycetes</taxon>
        <taxon>Propionibacteriales</taxon>
        <taxon>Propionibacteriaceae</taxon>
        <taxon>Acidipropionibacterium</taxon>
    </lineage>
</organism>
<feature type="transmembrane region" description="Helical" evidence="7">
    <location>
        <begin position="148"/>
        <end position="166"/>
    </location>
</feature>
<evidence type="ECO:0000259" key="8">
    <source>
        <dbReference type="PROSITE" id="PS50928"/>
    </source>
</evidence>
<name>A0A3S4V2S8_9ACTN</name>
<comment type="subcellular location">
    <subcellularLocation>
        <location evidence="1 7">Cell membrane</location>
        <topology evidence="1 7">Multi-pass membrane protein</topology>
    </subcellularLocation>
</comment>
<dbReference type="Gene3D" id="1.10.3720.10">
    <property type="entry name" value="MetI-like"/>
    <property type="match status" value="1"/>
</dbReference>
<feature type="transmembrane region" description="Helical" evidence="7">
    <location>
        <begin position="258"/>
        <end position="279"/>
    </location>
</feature>
<dbReference type="OrthoDB" id="9804439at2"/>
<evidence type="ECO:0000256" key="5">
    <source>
        <dbReference type="ARBA" id="ARBA00022989"/>
    </source>
</evidence>
<keyword evidence="5 7" id="KW-1133">Transmembrane helix</keyword>
<dbReference type="CDD" id="cd06261">
    <property type="entry name" value="TM_PBP2"/>
    <property type="match status" value="1"/>
</dbReference>
<dbReference type="PANTHER" id="PTHR30193">
    <property type="entry name" value="ABC TRANSPORTER PERMEASE PROTEIN"/>
    <property type="match status" value="1"/>
</dbReference>
<gene>
    <name evidence="9" type="primary">ugpA_3</name>
    <name evidence="9" type="ORF">NCTC13652_01673</name>
</gene>
<dbReference type="PROSITE" id="PS50928">
    <property type="entry name" value="ABC_TM1"/>
    <property type="match status" value="1"/>
</dbReference>
<dbReference type="RefSeq" id="WP_028701963.1">
    <property type="nucleotide sequence ID" value="NZ_JAKDOF010000113.1"/>
</dbReference>
<keyword evidence="3" id="KW-1003">Cell membrane</keyword>
<evidence type="ECO:0000313" key="10">
    <source>
        <dbReference type="Proteomes" id="UP000277858"/>
    </source>
</evidence>